<keyword evidence="5 6" id="KW-0472">Membrane</keyword>
<sequence>MTDGSVVSCGVCAAPVRATAQVCPRCASPLLGARADLPLALAGCVPAGAASRVVAGLADAVLALTPLAAGAVVAVLVGGPGRAVPAVTGAVLTAALVVALVAAWVRTGRTPGLALTGGRAVDTVTGLPPRVAGGPARWVGDVVVVDVRAGRDPATTSVLGGGDAHLEAPPAVTHGYRAPTVPSPVVAADLAPAPAVPAPVPPAPPVVPPPVVPPPLDAAPVDPAPVDPAPVAPAPRPAAPARGARLRLDDGGSVTVTGTTLLGRNPAPAAGEPDADLLPLHDLSRSVSKTHARLRWDGRMLWVVDRGSTNGTVLEVRGSRTLLRAGHELVAPVGSRIVLGDRVLTVEGAQP</sequence>
<name>A0A7Y9FGM3_9CELL</name>
<keyword evidence="4 6" id="KW-1133">Transmembrane helix</keyword>
<dbReference type="EMBL" id="BONN01000003">
    <property type="protein sequence ID" value="GIG32335.1"/>
    <property type="molecule type" value="Genomic_DNA"/>
</dbReference>
<dbReference type="Proteomes" id="UP000577956">
    <property type="component" value="Unassembled WGS sequence"/>
</dbReference>
<evidence type="ECO:0000256" key="2">
    <source>
        <dbReference type="ARBA" id="ARBA00022553"/>
    </source>
</evidence>
<keyword evidence="11" id="KW-1185">Reference proteome</keyword>
<evidence type="ECO:0000256" key="1">
    <source>
        <dbReference type="ARBA" id="ARBA00004141"/>
    </source>
</evidence>
<dbReference type="CDD" id="cd00060">
    <property type="entry name" value="FHA"/>
    <property type="match status" value="1"/>
</dbReference>
<dbReference type="GO" id="GO:0016020">
    <property type="term" value="C:membrane"/>
    <property type="evidence" value="ECO:0007669"/>
    <property type="project" value="UniProtKB-SubCell"/>
</dbReference>
<reference evidence="9 10" key="1">
    <citation type="submission" date="2020-07" db="EMBL/GenBank/DDBJ databases">
        <title>Sequencing the genomes of 1000 actinobacteria strains.</title>
        <authorList>
            <person name="Klenk H.-P."/>
        </authorList>
    </citation>
    <scope>NUCLEOTIDE SEQUENCE [LARGE SCALE GENOMIC DNA]</scope>
    <source>
        <strain evidence="9 10">DSM 24482</strain>
    </source>
</reference>
<keyword evidence="3 6" id="KW-0812">Transmembrane</keyword>
<dbReference type="Gene3D" id="2.60.200.20">
    <property type="match status" value="1"/>
</dbReference>
<evidence type="ECO:0000256" key="5">
    <source>
        <dbReference type="ARBA" id="ARBA00023136"/>
    </source>
</evidence>
<gene>
    <name evidence="9" type="ORF">BKA21_002428</name>
    <name evidence="8" type="ORF">Col01nite_14940</name>
</gene>
<reference evidence="8 11" key="2">
    <citation type="submission" date="2021-01" db="EMBL/GenBank/DDBJ databases">
        <title>Whole genome shotgun sequence of Cellulomonas oligotrophica NBRC 109435.</title>
        <authorList>
            <person name="Komaki H."/>
            <person name="Tamura T."/>
        </authorList>
    </citation>
    <scope>NUCLEOTIDE SEQUENCE [LARGE SCALE GENOMIC DNA]</scope>
    <source>
        <strain evidence="8 11">NBRC 109435</strain>
    </source>
</reference>
<dbReference type="RefSeq" id="WP_140459373.1">
    <property type="nucleotide sequence ID" value="NZ_BAABFI010000008.1"/>
</dbReference>
<dbReference type="InterPro" id="IPR008984">
    <property type="entry name" value="SMAD_FHA_dom_sf"/>
</dbReference>
<comment type="caution">
    <text evidence="9">The sequence shown here is derived from an EMBL/GenBank/DDBJ whole genome shotgun (WGS) entry which is preliminary data.</text>
</comment>
<evidence type="ECO:0000313" key="9">
    <source>
        <dbReference type="EMBL" id="NYD86879.1"/>
    </source>
</evidence>
<dbReference type="Pfam" id="PF06271">
    <property type="entry name" value="RDD"/>
    <property type="match status" value="1"/>
</dbReference>
<dbReference type="InterPro" id="IPR010432">
    <property type="entry name" value="RDD"/>
</dbReference>
<evidence type="ECO:0000256" key="6">
    <source>
        <dbReference type="SAM" id="Phobius"/>
    </source>
</evidence>
<comment type="subcellular location">
    <subcellularLocation>
        <location evidence="1">Membrane</location>
        <topology evidence="1">Multi-pass membrane protein</topology>
    </subcellularLocation>
</comment>
<dbReference type="EMBL" id="JACCBK010000001">
    <property type="protein sequence ID" value="NYD86879.1"/>
    <property type="molecule type" value="Genomic_DNA"/>
</dbReference>
<feature type="transmembrane region" description="Helical" evidence="6">
    <location>
        <begin position="83"/>
        <end position="105"/>
    </location>
</feature>
<dbReference type="Pfam" id="PF00498">
    <property type="entry name" value="FHA"/>
    <property type="match status" value="1"/>
</dbReference>
<dbReference type="AlphaFoldDB" id="A0A7Y9FGM3"/>
<evidence type="ECO:0000256" key="3">
    <source>
        <dbReference type="ARBA" id="ARBA00022692"/>
    </source>
</evidence>
<dbReference type="PROSITE" id="PS50006">
    <property type="entry name" value="FHA_DOMAIN"/>
    <property type="match status" value="1"/>
</dbReference>
<dbReference type="SUPFAM" id="SSF49879">
    <property type="entry name" value="SMAD/FHA domain"/>
    <property type="match status" value="1"/>
</dbReference>
<evidence type="ECO:0000256" key="4">
    <source>
        <dbReference type="ARBA" id="ARBA00022989"/>
    </source>
</evidence>
<feature type="transmembrane region" description="Helical" evidence="6">
    <location>
        <begin position="57"/>
        <end position="77"/>
    </location>
</feature>
<evidence type="ECO:0000313" key="8">
    <source>
        <dbReference type="EMBL" id="GIG32335.1"/>
    </source>
</evidence>
<keyword evidence="2" id="KW-0597">Phosphoprotein</keyword>
<proteinExistence type="predicted"/>
<protein>
    <recommendedName>
        <fullName evidence="7">FHA domain-containing protein</fullName>
    </recommendedName>
</protein>
<dbReference type="Proteomes" id="UP000618382">
    <property type="component" value="Unassembled WGS sequence"/>
</dbReference>
<accession>A0A7Y9FGM3</accession>
<dbReference type="InterPro" id="IPR000253">
    <property type="entry name" value="FHA_dom"/>
</dbReference>
<evidence type="ECO:0000259" key="7">
    <source>
        <dbReference type="PROSITE" id="PS50006"/>
    </source>
</evidence>
<feature type="domain" description="FHA" evidence="7">
    <location>
        <begin position="260"/>
        <end position="315"/>
    </location>
</feature>
<organism evidence="9 10">
    <name type="scientific">Cellulomonas oligotrophica</name>
    <dbReference type="NCBI Taxonomy" id="931536"/>
    <lineage>
        <taxon>Bacteria</taxon>
        <taxon>Bacillati</taxon>
        <taxon>Actinomycetota</taxon>
        <taxon>Actinomycetes</taxon>
        <taxon>Micrococcales</taxon>
        <taxon>Cellulomonadaceae</taxon>
        <taxon>Cellulomonas</taxon>
    </lineage>
</organism>
<evidence type="ECO:0000313" key="10">
    <source>
        <dbReference type="Proteomes" id="UP000577956"/>
    </source>
</evidence>
<evidence type="ECO:0000313" key="11">
    <source>
        <dbReference type="Proteomes" id="UP000618382"/>
    </source>
</evidence>